<dbReference type="Pfam" id="PF00730">
    <property type="entry name" value="HhH-GPD"/>
    <property type="match status" value="1"/>
</dbReference>
<dbReference type="SMART" id="SM00478">
    <property type="entry name" value="ENDO3c"/>
    <property type="match status" value="1"/>
</dbReference>
<sequence length="286" mass="32649">MMPEKKIDNEVAQWFKKNKRDLPWRKTDSWGILVSEFMLQQTPVNRVLPVYKQWMQKWPTAADLAKATPAEVITAWGRLGYPRRALRLHECAKEITSQHGGKIPTTESELRALPGVGEYTAAAMVAFAFSKRSLVLDINIRRFFARLYDGVQSPTNSATKEEKARYESLIPKKNPHIWAAATMELGALICTSQSPKCALCPVSAQCLWRSLDYPQSEVVKRRQTWHGTDRQCRGMIVQSLRENEILTRAQIQELWDVPSQLEKAILTLLDDGLIEARGKNKFSLPR</sequence>
<keyword evidence="11" id="KW-0411">Iron-sulfur</keyword>
<dbReference type="SMART" id="SM00525">
    <property type="entry name" value="FES"/>
    <property type="match status" value="1"/>
</dbReference>
<dbReference type="Pfam" id="PF00633">
    <property type="entry name" value="HHH"/>
    <property type="match status" value="1"/>
</dbReference>
<accession>A0A6J5YNQ0</accession>
<evidence type="ECO:0000256" key="10">
    <source>
        <dbReference type="ARBA" id="ARBA00023004"/>
    </source>
</evidence>
<dbReference type="GO" id="GO:0006284">
    <property type="term" value="P:base-excision repair"/>
    <property type="evidence" value="ECO:0007669"/>
    <property type="project" value="InterPro"/>
</dbReference>
<dbReference type="CDD" id="cd00056">
    <property type="entry name" value="ENDO3c"/>
    <property type="match status" value="1"/>
</dbReference>
<evidence type="ECO:0000256" key="4">
    <source>
        <dbReference type="ARBA" id="ARBA00012045"/>
    </source>
</evidence>
<evidence type="ECO:0000256" key="7">
    <source>
        <dbReference type="ARBA" id="ARBA00022723"/>
    </source>
</evidence>
<evidence type="ECO:0000256" key="8">
    <source>
        <dbReference type="ARBA" id="ARBA00022763"/>
    </source>
</evidence>
<dbReference type="SUPFAM" id="SSF48150">
    <property type="entry name" value="DNA-glycosylase"/>
    <property type="match status" value="1"/>
</dbReference>
<evidence type="ECO:0000256" key="11">
    <source>
        <dbReference type="ARBA" id="ARBA00023014"/>
    </source>
</evidence>
<dbReference type="PROSITE" id="PS01155">
    <property type="entry name" value="ENDONUCLEASE_III_2"/>
    <property type="match status" value="1"/>
</dbReference>
<evidence type="ECO:0000256" key="3">
    <source>
        <dbReference type="ARBA" id="ARBA00008343"/>
    </source>
</evidence>
<keyword evidence="12" id="KW-0234">DNA repair</keyword>
<proteinExistence type="inferred from homology"/>
<evidence type="ECO:0000256" key="5">
    <source>
        <dbReference type="ARBA" id="ARBA00022023"/>
    </source>
</evidence>
<keyword evidence="6" id="KW-0004">4Fe-4S</keyword>
<evidence type="ECO:0000256" key="2">
    <source>
        <dbReference type="ARBA" id="ARBA00001966"/>
    </source>
</evidence>
<dbReference type="GO" id="GO:0035485">
    <property type="term" value="F:adenine/guanine mispair binding"/>
    <property type="evidence" value="ECO:0007669"/>
    <property type="project" value="TreeGrafter"/>
</dbReference>
<evidence type="ECO:0000256" key="12">
    <source>
        <dbReference type="ARBA" id="ARBA00023204"/>
    </source>
</evidence>
<dbReference type="InterPro" id="IPR011257">
    <property type="entry name" value="DNA_glycosylase"/>
</dbReference>
<dbReference type="Gene3D" id="1.10.1670.10">
    <property type="entry name" value="Helix-hairpin-Helix base-excision DNA repair enzymes (C-terminal)"/>
    <property type="match status" value="1"/>
</dbReference>
<dbReference type="InterPro" id="IPR000445">
    <property type="entry name" value="HhH_motif"/>
</dbReference>
<dbReference type="EC" id="3.2.2.31" evidence="4"/>
<keyword evidence="8" id="KW-0227">DNA damage</keyword>
<dbReference type="InterPro" id="IPR023170">
    <property type="entry name" value="HhH_base_excis_C"/>
</dbReference>
<dbReference type="GO" id="GO:0000701">
    <property type="term" value="F:purine-specific mismatch base pair DNA N-glycosylase activity"/>
    <property type="evidence" value="ECO:0007669"/>
    <property type="project" value="UniProtKB-EC"/>
</dbReference>
<organism evidence="15">
    <name type="scientific">freshwater metagenome</name>
    <dbReference type="NCBI Taxonomy" id="449393"/>
    <lineage>
        <taxon>unclassified sequences</taxon>
        <taxon>metagenomes</taxon>
        <taxon>ecological metagenomes</taxon>
    </lineage>
</organism>
<comment type="catalytic activity">
    <reaction evidence="1">
        <text>Hydrolyzes free adenine bases from 7,8-dihydro-8-oxoguanine:adenine mismatched double-stranded DNA, leaving an apurinic site.</text>
        <dbReference type="EC" id="3.2.2.31"/>
    </reaction>
</comment>
<dbReference type="InterPro" id="IPR003265">
    <property type="entry name" value="HhH-GPD_domain"/>
</dbReference>
<dbReference type="EMBL" id="CAESAB010000001">
    <property type="protein sequence ID" value="CAB4329413.1"/>
    <property type="molecule type" value="Genomic_DNA"/>
</dbReference>
<dbReference type="FunFam" id="1.10.340.30:FF:000003">
    <property type="entry name" value="A/G-specific adenine glycosylase"/>
    <property type="match status" value="1"/>
</dbReference>
<comment type="similarity">
    <text evidence="3">Belongs to the Nth/MutY family.</text>
</comment>
<keyword evidence="10" id="KW-0408">Iron</keyword>
<gene>
    <name evidence="15" type="ORF">UFOPK3820_00027</name>
</gene>
<dbReference type="GO" id="GO:0051539">
    <property type="term" value="F:4 iron, 4 sulfur cluster binding"/>
    <property type="evidence" value="ECO:0007669"/>
    <property type="project" value="UniProtKB-KW"/>
</dbReference>
<evidence type="ECO:0000256" key="6">
    <source>
        <dbReference type="ARBA" id="ARBA00022485"/>
    </source>
</evidence>
<feature type="domain" description="HhH-GPD" evidence="14">
    <location>
        <begin position="38"/>
        <end position="188"/>
    </location>
</feature>
<dbReference type="GO" id="GO:0006298">
    <property type="term" value="P:mismatch repair"/>
    <property type="evidence" value="ECO:0007669"/>
    <property type="project" value="TreeGrafter"/>
</dbReference>
<dbReference type="GO" id="GO:0046872">
    <property type="term" value="F:metal ion binding"/>
    <property type="evidence" value="ECO:0007669"/>
    <property type="project" value="UniProtKB-KW"/>
</dbReference>
<reference evidence="15" key="1">
    <citation type="submission" date="2020-05" db="EMBL/GenBank/DDBJ databases">
        <authorList>
            <person name="Chiriac C."/>
            <person name="Salcher M."/>
            <person name="Ghai R."/>
            <person name="Kavagutti S V."/>
        </authorList>
    </citation>
    <scope>NUCLEOTIDE SEQUENCE</scope>
</reference>
<dbReference type="InterPro" id="IPR003651">
    <property type="entry name" value="Endonuclease3_FeS-loop_motif"/>
</dbReference>
<dbReference type="Gene3D" id="1.10.340.30">
    <property type="entry name" value="Hypothetical protein, domain 2"/>
    <property type="match status" value="1"/>
</dbReference>
<evidence type="ECO:0000256" key="13">
    <source>
        <dbReference type="ARBA" id="ARBA00023295"/>
    </source>
</evidence>
<keyword evidence="9" id="KW-0378">Hydrolase</keyword>
<dbReference type="InterPro" id="IPR004035">
    <property type="entry name" value="Endouclease-III_FeS-bd_BS"/>
</dbReference>
<keyword evidence="7" id="KW-0479">Metal-binding</keyword>
<dbReference type="InterPro" id="IPR004036">
    <property type="entry name" value="Endonuclease-III-like_CS2"/>
</dbReference>
<dbReference type="GO" id="GO:0034039">
    <property type="term" value="F:8-oxo-7,8-dihydroguanine DNA N-glycosylase activity"/>
    <property type="evidence" value="ECO:0007669"/>
    <property type="project" value="TreeGrafter"/>
</dbReference>
<keyword evidence="13" id="KW-0326">Glycosidase</keyword>
<comment type="cofactor">
    <cofactor evidence="2">
        <name>[4Fe-4S] cluster</name>
        <dbReference type="ChEBI" id="CHEBI:49883"/>
    </cofactor>
</comment>
<dbReference type="PANTHER" id="PTHR42944:SF1">
    <property type="entry name" value="ADENINE DNA GLYCOSYLASE"/>
    <property type="match status" value="1"/>
</dbReference>
<dbReference type="PROSITE" id="PS00764">
    <property type="entry name" value="ENDONUCLEASE_III_1"/>
    <property type="match status" value="1"/>
</dbReference>
<dbReference type="InterPro" id="IPR044298">
    <property type="entry name" value="MIG/MutY"/>
</dbReference>
<protein>
    <recommendedName>
        <fullName evidence="5">Adenine DNA glycosylase</fullName>
        <ecNumber evidence="4">3.2.2.31</ecNumber>
    </recommendedName>
</protein>
<evidence type="ECO:0000313" key="15">
    <source>
        <dbReference type="EMBL" id="CAB4329413.1"/>
    </source>
</evidence>
<evidence type="ECO:0000256" key="1">
    <source>
        <dbReference type="ARBA" id="ARBA00000843"/>
    </source>
</evidence>
<evidence type="ECO:0000256" key="9">
    <source>
        <dbReference type="ARBA" id="ARBA00022801"/>
    </source>
</evidence>
<dbReference type="PANTHER" id="PTHR42944">
    <property type="entry name" value="ADENINE DNA GLYCOSYLASE"/>
    <property type="match status" value="1"/>
</dbReference>
<dbReference type="AlphaFoldDB" id="A0A6J5YNQ0"/>
<name>A0A6J5YNQ0_9ZZZZ</name>
<evidence type="ECO:0000259" key="14">
    <source>
        <dbReference type="SMART" id="SM00478"/>
    </source>
</evidence>
<dbReference type="GO" id="GO:0032357">
    <property type="term" value="F:oxidized purine DNA binding"/>
    <property type="evidence" value="ECO:0007669"/>
    <property type="project" value="TreeGrafter"/>
</dbReference>